<keyword evidence="3" id="KW-1185">Reference proteome</keyword>
<dbReference type="InterPro" id="IPR029058">
    <property type="entry name" value="AB_hydrolase_fold"/>
</dbReference>
<dbReference type="EMBL" id="JAFLNF010000003">
    <property type="protein sequence ID" value="MBO0345014.1"/>
    <property type="molecule type" value="Genomic_DNA"/>
</dbReference>
<dbReference type="PANTHER" id="PTHR43194">
    <property type="entry name" value="HYDROLASE ALPHA/BETA FOLD FAMILY"/>
    <property type="match status" value="1"/>
</dbReference>
<dbReference type="SUPFAM" id="SSF53474">
    <property type="entry name" value="alpha/beta-Hydrolases"/>
    <property type="match status" value="1"/>
</dbReference>
<feature type="domain" description="AB hydrolase-1" evidence="1">
    <location>
        <begin position="62"/>
        <end position="315"/>
    </location>
</feature>
<evidence type="ECO:0000313" key="2">
    <source>
        <dbReference type="EMBL" id="MBO0345014.1"/>
    </source>
</evidence>
<gene>
    <name evidence="2" type="ORF">J0X15_07280</name>
</gene>
<dbReference type="PANTHER" id="PTHR43194:SF2">
    <property type="entry name" value="PEROXISOMAL MEMBRANE PROTEIN LPX1"/>
    <property type="match status" value="1"/>
</dbReference>
<comment type="caution">
    <text evidence="2">The sequence shown here is derived from an EMBL/GenBank/DDBJ whole genome shotgun (WGS) entry which is preliminary data.</text>
</comment>
<reference evidence="2" key="1">
    <citation type="submission" date="2021-03" db="EMBL/GenBank/DDBJ databases">
        <title>Roseibium sp. CAU 1637 isolated from Incheon.</title>
        <authorList>
            <person name="Kim W."/>
        </authorList>
    </citation>
    <scope>NUCLEOTIDE SEQUENCE</scope>
    <source>
        <strain evidence="2">CAU 1637</strain>
    </source>
</reference>
<organism evidence="2 3">
    <name type="scientific">Roseibium limicola</name>
    <dbReference type="NCBI Taxonomy" id="2816037"/>
    <lineage>
        <taxon>Bacteria</taxon>
        <taxon>Pseudomonadati</taxon>
        <taxon>Pseudomonadota</taxon>
        <taxon>Alphaproteobacteria</taxon>
        <taxon>Hyphomicrobiales</taxon>
        <taxon>Stappiaceae</taxon>
        <taxon>Roseibium</taxon>
    </lineage>
</organism>
<dbReference type="Gene3D" id="3.40.50.1820">
    <property type="entry name" value="alpha/beta hydrolase"/>
    <property type="match status" value="1"/>
</dbReference>
<dbReference type="InterPro" id="IPR000073">
    <property type="entry name" value="AB_hydrolase_1"/>
</dbReference>
<dbReference type="Proteomes" id="UP000664779">
    <property type="component" value="Unassembled WGS sequence"/>
</dbReference>
<sequence length="330" mass="35998">MSTQEGPPQVGGANRDGRSTVLHWSADDGLRLSGRMWPAVSQGTRNGGFGQGRKQKDEAPTLLCLPGLSRNTRDFNDIASFVQARGTRVIALDYRGRGLSAWDDDWSHYSLEMESSDIEAGLRDLQVGRFAILGTSRGGLHAMAMAARFKPGRITGVILNDIGPNIQPASLSRIAQSIGKRMEFESASDLAIRIAADLGDQFTNLSQAEWVKLAHQLGEADGDGKFRLSYDPALAKTLTEWEDPGKAPPSPDLWPLFEALKPLPLLVMRGGNSDLLSDATCVEMKRRHENCDVLTIPDQGHAPLLWDSAAQETIQAFLSQLAESTETKDF</sequence>
<protein>
    <submittedName>
        <fullName evidence="2">Alpha/beta hydrolase</fullName>
    </submittedName>
</protein>
<keyword evidence="2" id="KW-0378">Hydrolase</keyword>
<evidence type="ECO:0000313" key="3">
    <source>
        <dbReference type="Proteomes" id="UP000664779"/>
    </source>
</evidence>
<accession>A0A939ELZ0</accession>
<dbReference type="GO" id="GO:0016787">
    <property type="term" value="F:hydrolase activity"/>
    <property type="evidence" value="ECO:0007669"/>
    <property type="project" value="UniProtKB-KW"/>
</dbReference>
<dbReference type="Pfam" id="PF12697">
    <property type="entry name" value="Abhydrolase_6"/>
    <property type="match status" value="1"/>
</dbReference>
<dbReference type="AlphaFoldDB" id="A0A939ELZ0"/>
<name>A0A939ELZ0_9HYPH</name>
<dbReference type="InterPro" id="IPR050228">
    <property type="entry name" value="Carboxylesterase_BioH"/>
</dbReference>
<evidence type="ECO:0000259" key="1">
    <source>
        <dbReference type="Pfam" id="PF12697"/>
    </source>
</evidence>
<proteinExistence type="predicted"/>